<organism evidence="2 3">
    <name type="scientific">Pseudarthrobacter psychrotolerans</name>
    <dbReference type="NCBI Taxonomy" id="2697569"/>
    <lineage>
        <taxon>Bacteria</taxon>
        <taxon>Bacillati</taxon>
        <taxon>Actinomycetota</taxon>
        <taxon>Actinomycetes</taxon>
        <taxon>Micrococcales</taxon>
        <taxon>Micrococcaceae</taxon>
        <taxon>Pseudarthrobacter</taxon>
    </lineage>
</organism>
<dbReference type="AlphaFoldDB" id="A0A6P1NHQ3"/>
<evidence type="ECO:0000313" key="2">
    <source>
        <dbReference type="EMBL" id="QHK20145.1"/>
    </source>
</evidence>
<sequence>MNFDAETYKGRNTVERSFIIFKQWRGIAIRYDKLALTYRASVVLYAVVIWLRQ</sequence>
<dbReference type="EMBL" id="CP047898">
    <property type="protein sequence ID" value="QHK20145.1"/>
    <property type="molecule type" value="Genomic_DNA"/>
</dbReference>
<accession>A0A6P1NHQ3</accession>
<feature type="transmembrane region" description="Helical" evidence="1">
    <location>
        <begin position="34"/>
        <end position="51"/>
    </location>
</feature>
<dbReference type="Proteomes" id="UP000464186">
    <property type="component" value="Chromosome"/>
</dbReference>
<protein>
    <submittedName>
        <fullName evidence="2">Transposase</fullName>
    </submittedName>
</protein>
<gene>
    <name evidence="2" type="ORF">GU243_10815</name>
</gene>
<evidence type="ECO:0000313" key="3">
    <source>
        <dbReference type="Proteomes" id="UP000464186"/>
    </source>
</evidence>
<keyword evidence="1" id="KW-0812">Transmembrane</keyword>
<dbReference type="KEGG" id="psey:GU243_10815"/>
<evidence type="ECO:0000256" key="1">
    <source>
        <dbReference type="SAM" id="Phobius"/>
    </source>
</evidence>
<keyword evidence="3" id="KW-1185">Reference proteome</keyword>
<reference evidence="2 3" key="1">
    <citation type="submission" date="2020-01" db="EMBL/GenBank/DDBJ databases">
        <title>Pseudarthrobacter psychrotolerans sp. nov., isolated from antarctic soil.</title>
        <authorList>
            <person name="Shin Y."/>
            <person name="Park W."/>
        </authorList>
    </citation>
    <scope>NUCLEOTIDE SEQUENCE [LARGE SCALE GENOMIC DNA]</scope>
    <source>
        <strain evidence="2 3">YJ56</strain>
    </source>
</reference>
<keyword evidence="1" id="KW-1133">Transmembrane helix</keyword>
<proteinExistence type="predicted"/>
<keyword evidence="1" id="KW-0472">Membrane</keyword>
<name>A0A6P1NHQ3_9MICC</name>